<proteinExistence type="predicted"/>
<evidence type="ECO:0000256" key="1">
    <source>
        <dbReference type="SAM" id="SignalP"/>
    </source>
</evidence>
<gene>
    <name evidence="2" type="ORF">A5642_25860</name>
</gene>
<protein>
    <recommendedName>
        <fullName evidence="4">Secreted protein</fullName>
    </recommendedName>
</protein>
<sequence length="87" mass="9110">MTKLVVCMGFVAALVLAPACHADSPDPHMPNGATLWCQGGMGNVAMIPYCDGTKYPDGSFWHQTASSPFGFGGPAGLPWTEPALMQP</sequence>
<dbReference type="EMBL" id="LZSF01000196">
    <property type="protein sequence ID" value="OBA84678.1"/>
    <property type="molecule type" value="Genomic_DNA"/>
</dbReference>
<comment type="caution">
    <text evidence="2">The sequence shown here is derived from an EMBL/GenBank/DDBJ whole genome shotgun (WGS) entry which is preliminary data.</text>
</comment>
<evidence type="ECO:0000313" key="3">
    <source>
        <dbReference type="Proteomes" id="UP000093962"/>
    </source>
</evidence>
<dbReference type="Proteomes" id="UP000093962">
    <property type="component" value="Unassembled WGS sequence"/>
</dbReference>
<evidence type="ECO:0008006" key="4">
    <source>
        <dbReference type="Google" id="ProtNLM"/>
    </source>
</evidence>
<name>A0A1A0MIS2_MYCMU</name>
<dbReference type="OrthoDB" id="4633267at2"/>
<feature type="signal peptide" evidence="1">
    <location>
        <begin position="1"/>
        <end position="22"/>
    </location>
</feature>
<feature type="chain" id="PRO_5008295074" description="Secreted protein" evidence="1">
    <location>
        <begin position="23"/>
        <end position="87"/>
    </location>
</feature>
<dbReference type="AlphaFoldDB" id="A0A1A0MIS2"/>
<organism evidence="2 3">
    <name type="scientific">Mycolicibacterium mucogenicum</name>
    <name type="common">Mycobacterium mucogenicum</name>
    <dbReference type="NCBI Taxonomy" id="56689"/>
    <lineage>
        <taxon>Bacteria</taxon>
        <taxon>Bacillati</taxon>
        <taxon>Actinomycetota</taxon>
        <taxon>Actinomycetes</taxon>
        <taxon>Mycobacteriales</taxon>
        <taxon>Mycobacteriaceae</taxon>
        <taxon>Mycolicibacterium</taxon>
    </lineage>
</organism>
<dbReference type="RefSeq" id="WP_064859870.1">
    <property type="nucleotide sequence ID" value="NZ_LZSF01000196.1"/>
</dbReference>
<evidence type="ECO:0000313" key="2">
    <source>
        <dbReference type="EMBL" id="OBA84678.1"/>
    </source>
</evidence>
<keyword evidence="1" id="KW-0732">Signal</keyword>
<accession>A0A1A0MIS2</accession>
<reference evidence="2 3" key="1">
    <citation type="submission" date="2016-06" db="EMBL/GenBank/DDBJ databases">
        <authorList>
            <person name="Kjaerup R.B."/>
            <person name="Dalgaard T.S."/>
            <person name="Juul-Madsen H.R."/>
        </authorList>
    </citation>
    <scope>NUCLEOTIDE SEQUENCE [LARGE SCALE GENOMIC DNA]</scope>
    <source>
        <strain evidence="2 3">1199456.5</strain>
    </source>
</reference>